<dbReference type="EMBL" id="UFTJ01000003">
    <property type="protein sequence ID" value="SUV52610.1"/>
    <property type="molecule type" value="Genomic_DNA"/>
</dbReference>
<evidence type="ECO:0000313" key="3">
    <source>
        <dbReference type="EMBL" id="VDH05935.1"/>
    </source>
</evidence>
<dbReference type="InterPro" id="IPR025324">
    <property type="entry name" value="DUF4230"/>
</dbReference>
<keyword evidence="1" id="KW-0472">Membrane</keyword>
<sequence>MLKNKFLIGILCGILCSIVLFLWVKNPFSENKKEETNHYFILNNQISKMNKMVVVEQDFSFIQKNNSSYSFLGKEMMGTKVMTLTKTNAQVSYDLTKMKVRIDSVQRKLIIEELPEPQVKITPQVDIESIDDSFLNRIKDTDLKKITEQAKATAIQRVNQEQLKVEGRKQLFVNLEQIFVLAKALNYEIVDNTQTIPIEHL</sequence>
<evidence type="ECO:0008006" key="6">
    <source>
        <dbReference type="Google" id="ProtNLM"/>
    </source>
</evidence>
<dbReference type="AlphaFoldDB" id="A0A380ZYK4"/>
<dbReference type="Proteomes" id="UP000270205">
    <property type="component" value="Unassembled WGS sequence"/>
</dbReference>
<name>A0A380ZYK4_9FLAO</name>
<feature type="transmembrane region" description="Helical" evidence="1">
    <location>
        <begin position="6"/>
        <end position="24"/>
    </location>
</feature>
<dbReference type="Pfam" id="PF14014">
    <property type="entry name" value="DUF4230"/>
    <property type="match status" value="1"/>
</dbReference>
<dbReference type="RefSeq" id="WP_002688333.1">
    <property type="nucleotide sequence ID" value="NZ_JBHWND010000055.1"/>
</dbReference>
<evidence type="ECO:0000256" key="1">
    <source>
        <dbReference type="SAM" id="Phobius"/>
    </source>
</evidence>
<accession>A0A380ZYK4</accession>
<evidence type="ECO:0000313" key="4">
    <source>
        <dbReference type="Proteomes" id="UP000255515"/>
    </source>
</evidence>
<protein>
    <recommendedName>
        <fullName evidence="6">DUF4230 domain-containing protein</fullName>
    </recommendedName>
</protein>
<keyword evidence="1" id="KW-1133">Transmembrane helix</keyword>
<gene>
    <name evidence="2" type="ORF">NCTC11661_01750</name>
    <name evidence="3" type="ORF">NCTC12929_02092</name>
</gene>
<organism evidence="2 4">
    <name type="scientific">Bergeyella zoohelcum</name>
    <dbReference type="NCBI Taxonomy" id="1015"/>
    <lineage>
        <taxon>Bacteria</taxon>
        <taxon>Pseudomonadati</taxon>
        <taxon>Bacteroidota</taxon>
        <taxon>Flavobacteriia</taxon>
        <taxon>Flavobacteriales</taxon>
        <taxon>Weeksellaceae</taxon>
        <taxon>Bergeyella</taxon>
    </lineage>
</organism>
<evidence type="ECO:0000313" key="2">
    <source>
        <dbReference type="EMBL" id="SUV52610.1"/>
    </source>
</evidence>
<reference evidence="2 4" key="1">
    <citation type="submission" date="2018-06" db="EMBL/GenBank/DDBJ databases">
        <authorList>
            <consortium name="Pathogen Informatics"/>
            <person name="Doyle S."/>
        </authorList>
    </citation>
    <scope>NUCLEOTIDE SEQUENCE [LARGE SCALE GENOMIC DNA]</scope>
    <source>
        <strain evidence="2 4">NCTC11661</strain>
    </source>
</reference>
<dbReference type="Proteomes" id="UP000255515">
    <property type="component" value="Unassembled WGS sequence"/>
</dbReference>
<dbReference type="EMBL" id="UYIV01000001">
    <property type="protein sequence ID" value="VDH05935.1"/>
    <property type="molecule type" value="Genomic_DNA"/>
</dbReference>
<evidence type="ECO:0000313" key="5">
    <source>
        <dbReference type="Proteomes" id="UP000270205"/>
    </source>
</evidence>
<proteinExistence type="predicted"/>
<keyword evidence="1" id="KW-0812">Transmembrane</keyword>
<reference evidence="3 5" key="2">
    <citation type="submission" date="2018-11" db="EMBL/GenBank/DDBJ databases">
        <authorList>
            <consortium name="Pathogen Informatics"/>
        </authorList>
    </citation>
    <scope>NUCLEOTIDE SEQUENCE [LARGE SCALE GENOMIC DNA]</scope>
    <source>
        <strain evidence="3 5">NCTC12929</strain>
    </source>
</reference>